<sequence length="75" mass="8602">MGDEEPKSRGKFIGFVERYDYAWRASFRTLQPGEVFSREGESEVFAKEADAVKWLHTQASQLGFASIDIRRKADT</sequence>
<protein>
    <submittedName>
        <fullName evidence="1">Uncharacterized protein</fullName>
    </submittedName>
</protein>
<evidence type="ECO:0000313" key="2">
    <source>
        <dbReference type="Proteomes" id="UP000094472"/>
    </source>
</evidence>
<dbReference type="EMBL" id="LPWF01000030">
    <property type="protein sequence ID" value="ODR96212.1"/>
    <property type="molecule type" value="Genomic_DNA"/>
</dbReference>
<organism evidence="1 2">
    <name type="scientific">Methyloceanibacter superfactus</name>
    <dbReference type="NCBI Taxonomy" id="1774969"/>
    <lineage>
        <taxon>Bacteria</taxon>
        <taxon>Pseudomonadati</taxon>
        <taxon>Pseudomonadota</taxon>
        <taxon>Alphaproteobacteria</taxon>
        <taxon>Hyphomicrobiales</taxon>
        <taxon>Hyphomicrobiaceae</taxon>
        <taxon>Methyloceanibacter</taxon>
    </lineage>
</organism>
<keyword evidence="2" id="KW-1185">Reference proteome</keyword>
<dbReference type="AlphaFoldDB" id="A0A1E3VRS3"/>
<proteinExistence type="predicted"/>
<gene>
    <name evidence="1" type="ORF">AUC69_15815</name>
</gene>
<name>A0A1E3VRS3_9HYPH</name>
<dbReference type="Proteomes" id="UP000094472">
    <property type="component" value="Unassembled WGS sequence"/>
</dbReference>
<comment type="caution">
    <text evidence="1">The sequence shown here is derived from an EMBL/GenBank/DDBJ whole genome shotgun (WGS) entry which is preliminary data.</text>
</comment>
<evidence type="ECO:0000313" key="1">
    <source>
        <dbReference type="EMBL" id="ODR96212.1"/>
    </source>
</evidence>
<dbReference type="RefSeq" id="WP_069442512.1">
    <property type="nucleotide sequence ID" value="NZ_LPWF01000030.1"/>
</dbReference>
<accession>A0A1E3VRS3</accession>
<reference evidence="1 2" key="1">
    <citation type="journal article" date="2016" name="Environ. Microbiol.">
        <title>New Methyloceanibacter diversity from North Sea sediments includes methanotroph containing solely the soluble methane monooxygenase.</title>
        <authorList>
            <person name="Vekeman B."/>
            <person name="Kerckhof F.M."/>
            <person name="Cremers G."/>
            <person name="de Vos P."/>
            <person name="Vandamme P."/>
            <person name="Boon N."/>
            <person name="Op den Camp H.J."/>
            <person name="Heylen K."/>
        </authorList>
    </citation>
    <scope>NUCLEOTIDE SEQUENCE [LARGE SCALE GENOMIC DNA]</scope>
    <source>
        <strain evidence="1 2">R-67175</strain>
    </source>
</reference>